<organism evidence="1 2">
    <name type="scientific">Penicillium alfredii</name>
    <dbReference type="NCBI Taxonomy" id="1506179"/>
    <lineage>
        <taxon>Eukaryota</taxon>
        <taxon>Fungi</taxon>
        <taxon>Dikarya</taxon>
        <taxon>Ascomycota</taxon>
        <taxon>Pezizomycotina</taxon>
        <taxon>Eurotiomycetes</taxon>
        <taxon>Eurotiomycetidae</taxon>
        <taxon>Eurotiales</taxon>
        <taxon>Aspergillaceae</taxon>
        <taxon>Penicillium</taxon>
    </lineage>
</organism>
<reference evidence="1" key="2">
    <citation type="journal article" date="2023" name="IMA Fungus">
        <title>Comparative genomic study of the Penicillium genus elucidates a diverse pangenome and 15 lateral gene transfer events.</title>
        <authorList>
            <person name="Petersen C."/>
            <person name="Sorensen T."/>
            <person name="Nielsen M.R."/>
            <person name="Sondergaard T.E."/>
            <person name="Sorensen J.L."/>
            <person name="Fitzpatrick D.A."/>
            <person name="Frisvad J.C."/>
            <person name="Nielsen K.L."/>
        </authorList>
    </citation>
    <scope>NUCLEOTIDE SEQUENCE</scope>
    <source>
        <strain evidence="1">IBT 34128</strain>
    </source>
</reference>
<accession>A0A9W9ERQ9</accession>
<name>A0A9W9ERQ9_9EURO</name>
<reference evidence="1" key="1">
    <citation type="submission" date="2022-11" db="EMBL/GenBank/DDBJ databases">
        <authorList>
            <person name="Petersen C."/>
        </authorList>
    </citation>
    <scope>NUCLEOTIDE SEQUENCE</scope>
    <source>
        <strain evidence="1">IBT 34128</strain>
    </source>
</reference>
<dbReference type="Proteomes" id="UP001141434">
    <property type="component" value="Unassembled WGS sequence"/>
</dbReference>
<sequence length="99" mass="10324">MPSPQNDGDVYTVGELDLNQCVVTNSDGQIAAQKDGGAFYSVDANACSVDDTTLNCGRWGSLVISDIVKVQGQSFECSGYTAETKTKTQGVSATPTPTP</sequence>
<protein>
    <submittedName>
        <fullName evidence="1">Uncharacterized protein</fullName>
    </submittedName>
</protein>
<dbReference type="EMBL" id="JAPMSZ010000010">
    <property type="protein sequence ID" value="KAJ5086798.1"/>
    <property type="molecule type" value="Genomic_DNA"/>
</dbReference>
<comment type="caution">
    <text evidence="1">The sequence shown here is derived from an EMBL/GenBank/DDBJ whole genome shotgun (WGS) entry which is preliminary data.</text>
</comment>
<gene>
    <name evidence="1" type="ORF">NUU61_008105</name>
</gene>
<dbReference type="RefSeq" id="XP_056508923.1">
    <property type="nucleotide sequence ID" value="XM_056658630.1"/>
</dbReference>
<keyword evidence="2" id="KW-1185">Reference proteome</keyword>
<proteinExistence type="predicted"/>
<evidence type="ECO:0000313" key="1">
    <source>
        <dbReference type="EMBL" id="KAJ5086798.1"/>
    </source>
</evidence>
<dbReference type="AlphaFoldDB" id="A0A9W9ERQ9"/>
<dbReference type="GeneID" id="81397799"/>
<evidence type="ECO:0000313" key="2">
    <source>
        <dbReference type="Proteomes" id="UP001141434"/>
    </source>
</evidence>